<dbReference type="Proteomes" id="UP000005092">
    <property type="component" value="Unassembled WGS sequence"/>
</dbReference>
<dbReference type="HOGENOM" id="CLU_189975_0_0_5"/>
<organism evidence="1 2">
    <name type="scientific">Rhizobium leguminosarum bv. trifolii WSM597</name>
    <dbReference type="NCBI Taxonomy" id="754764"/>
    <lineage>
        <taxon>Bacteria</taxon>
        <taxon>Pseudomonadati</taxon>
        <taxon>Pseudomonadota</taxon>
        <taxon>Alphaproteobacteria</taxon>
        <taxon>Hyphomicrobiales</taxon>
        <taxon>Rhizobiaceae</taxon>
        <taxon>Rhizobium/Agrobacterium group</taxon>
        <taxon>Rhizobium</taxon>
    </lineage>
</organism>
<dbReference type="AlphaFoldDB" id="I9NGS2"/>
<gene>
    <name evidence="1" type="ORF">Rleg9DRAFT_4798</name>
</gene>
<protein>
    <submittedName>
        <fullName evidence="1">Uncharacterized protein</fullName>
    </submittedName>
</protein>
<evidence type="ECO:0000313" key="1">
    <source>
        <dbReference type="EMBL" id="EJB05907.1"/>
    </source>
</evidence>
<proteinExistence type="predicted"/>
<sequence length="88" mass="9760">MLAQLIICVMVTVSSEGADLMSDIASHIPEFGYDERVMICRKQIEKAVYQFIANTKVEGCDPAEVAMAIADIADDYILLLAQKRNLTH</sequence>
<accession>I9NGS2</accession>
<reference evidence="1 2" key="1">
    <citation type="submission" date="2012-02" db="EMBL/GenBank/DDBJ databases">
        <title>Improved High-Quality Draft Sequence of Rhizobium leguminosarum bv. trifolii WSM597.</title>
        <authorList>
            <consortium name="US DOE Joint Genome Institute"/>
            <person name="Lucas S."/>
            <person name="Han J."/>
            <person name="Lapidus A."/>
            <person name="Cheng J.-F."/>
            <person name="Goodwin L."/>
            <person name="Pitluck S."/>
            <person name="Peters L."/>
            <person name="Ovchinnikova G."/>
            <person name="Held B."/>
            <person name="Detter J.C."/>
            <person name="Han C."/>
            <person name="Tapia R."/>
            <person name="Land M."/>
            <person name="Hauser L."/>
            <person name="Kyrpides N."/>
            <person name="Ivanova N."/>
            <person name="Pagani I."/>
            <person name="Brau L."/>
            <person name="Yates R."/>
            <person name="O'Hara G."/>
            <person name="Rui T."/>
            <person name="Howieson J."/>
            <person name="Reeve W."/>
            <person name="Woyke T."/>
        </authorList>
    </citation>
    <scope>NUCLEOTIDE SEQUENCE [LARGE SCALE GENOMIC DNA]</scope>
    <source>
        <strain evidence="1 2">WSM597</strain>
    </source>
</reference>
<dbReference type="EMBL" id="JH719381">
    <property type="protein sequence ID" value="EJB05907.1"/>
    <property type="molecule type" value="Genomic_DNA"/>
</dbReference>
<name>I9NGS2_RHILT</name>
<evidence type="ECO:0000313" key="2">
    <source>
        <dbReference type="Proteomes" id="UP000005092"/>
    </source>
</evidence>